<feature type="compositionally biased region" description="Polar residues" evidence="1">
    <location>
        <begin position="14"/>
        <end position="26"/>
    </location>
</feature>
<protein>
    <submittedName>
        <fullName evidence="2">Uncharacterized protein</fullName>
    </submittedName>
</protein>
<dbReference type="HOGENOM" id="CLU_3040704_0_0_10"/>
<evidence type="ECO:0000313" key="3">
    <source>
        <dbReference type="Proteomes" id="UP000014207"/>
    </source>
</evidence>
<gene>
    <name evidence="2" type="ORF">C799_02492</name>
</gene>
<dbReference type="GeneID" id="82153944"/>
<dbReference type="RefSeq" id="WP_016268465.1">
    <property type="nucleotide sequence ID" value="NZ_KE159459.1"/>
</dbReference>
<dbReference type="EMBL" id="ASSM01000009">
    <property type="protein sequence ID" value="EOS00643.1"/>
    <property type="molecule type" value="Genomic_DNA"/>
</dbReference>
<name>R9H9D2_BACT4</name>
<feature type="region of interest" description="Disordered" evidence="1">
    <location>
        <begin position="1"/>
        <end position="26"/>
    </location>
</feature>
<proteinExistence type="predicted"/>
<dbReference type="PATRIC" id="fig|1235785.3.peg.2502"/>
<evidence type="ECO:0000313" key="2">
    <source>
        <dbReference type="EMBL" id="EOS00643.1"/>
    </source>
</evidence>
<accession>R9H9D2</accession>
<dbReference type="Proteomes" id="UP000014207">
    <property type="component" value="Unassembled WGS sequence"/>
</dbReference>
<dbReference type="AlphaFoldDB" id="R9H9D2"/>
<organism evidence="2 3">
    <name type="scientific">Bacteroides thetaiotaomicron dnLKV9</name>
    <dbReference type="NCBI Taxonomy" id="1235785"/>
    <lineage>
        <taxon>Bacteria</taxon>
        <taxon>Pseudomonadati</taxon>
        <taxon>Bacteroidota</taxon>
        <taxon>Bacteroidia</taxon>
        <taxon>Bacteroidales</taxon>
        <taxon>Bacteroidaceae</taxon>
        <taxon>Bacteroides</taxon>
    </lineage>
</organism>
<comment type="caution">
    <text evidence="2">The sequence shown here is derived from an EMBL/GenBank/DDBJ whole genome shotgun (WGS) entry which is preliminary data.</text>
</comment>
<reference evidence="2 3" key="1">
    <citation type="submission" date="2013-04" db="EMBL/GenBank/DDBJ databases">
        <title>The Genome Sequence of Bacteroides thetaiotaomicron dnLKV9.</title>
        <authorList>
            <consortium name="The Broad Institute Genomics Platform"/>
            <consortium name="The Broad Institute Genome Sequencing Center for Infectious Disease"/>
            <person name="Earl A."/>
            <person name="Xavier R."/>
            <person name="Kuhn K."/>
            <person name="Stappenbeck T."/>
            <person name="Walker B."/>
            <person name="Young S."/>
            <person name="Zeng Q."/>
            <person name="Gargeya S."/>
            <person name="Fitzgerald M."/>
            <person name="Haas B."/>
            <person name="Abouelleil A."/>
            <person name="Allen A.W."/>
            <person name="Alvarado L."/>
            <person name="Arachchi H.M."/>
            <person name="Berlin A.M."/>
            <person name="Chapman S.B."/>
            <person name="Gainer-Dewar J."/>
            <person name="Goldberg J."/>
            <person name="Griggs A."/>
            <person name="Gujja S."/>
            <person name="Hansen M."/>
            <person name="Howarth C."/>
            <person name="Imamovic A."/>
            <person name="Ireland A."/>
            <person name="Larimer J."/>
            <person name="McCowan C."/>
            <person name="Murphy C."/>
            <person name="Pearson M."/>
            <person name="Poon T.W."/>
            <person name="Priest M."/>
            <person name="Roberts A."/>
            <person name="Saif S."/>
            <person name="Shea T."/>
            <person name="Sisk P."/>
            <person name="Sykes S."/>
            <person name="Wortman J."/>
            <person name="Nusbaum C."/>
            <person name="Birren B."/>
        </authorList>
    </citation>
    <scope>NUCLEOTIDE SEQUENCE [LARGE SCALE GENOMIC DNA]</scope>
    <source>
        <strain evidence="3">dnLKV9</strain>
    </source>
</reference>
<evidence type="ECO:0000256" key="1">
    <source>
        <dbReference type="SAM" id="MobiDB-lite"/>
    </source>
</evidence>
<sequence>MNKQTELQWAKKSSVPNMNGQGEKGWNNSHYRYRVVRFPESEVHEDPSAAKAAI</sequence>